<organism evidence="2 3">
    <name type="scientific">Azospirillum cavernae</name>
    <dbReference type="NCBI Taxonomy" id="2320860"/>
    <lineage>
        <taxon>Bacteria</taxon>
        <taxon>Pseudomonadati</taxon>
        <taxon>Pseudomonadota</taxon>
        <taxon>Alphaproteobacteria</taxon>
        <taxon>Rhodospirillales</taxon>
        <taxon>Azospirillaceae</taxon>
        <taxon>Azospirillum</taxon>
    </lineage>
</organism>
<dbReference type="AlphaFoldDB" id="A0A418VMY1"/>
<proteinExistence type="predicted"/>
<dbReference type="EMBL" id="QYUL01000005">
    <property type="protein sequence ID" value="RJF77505.1"/>
    <property type="molecule type" value="Genomic_DNA"/>
</dbReference>
<evidence type="ECO:0000313" key="3">
    <source>
        <dbReference type="Proteomes" id="UP000283458"/>
    </source>
</evidence>
<dbReference type="Proteomes" id="UP000283458">
    <property type="component" value="Unassembled WGS sequence"/>
</dbReference>
<protein>
    <submittedName>
        <fullName evidence="2">DUF4435 domain-containing protein</fullName>
    </submittedName>
</protein>
<gene>
    <name evidence="2" type="ORF">D3877_27410</name>
</gene>
<accession>A0A418VMY1</accession>
<reference evidence="2 3" key="1">
    <citation type="submission" date="2018-09" db="EMBL/GenBank/DDBJ databases">
        <authorList>
            <person name="Zhu H."/>
        </authorList>
    </citation>
    <scope>NUCLEOTIDE SEQUENCE [LARGE SCALE GENOMIC DNA]</scope>
    <source>
        <strain evidence="2 3">K2W22B-5</strain>
    </source>
</reference>
<feature type="compositionally biased region" description="Pro residues" evidence="1">
    <location>
        <begin position="193"/>
        <end position="202"/>
    </location>
</feature>
<feature type="region of interest" description="Disordered" evidence="1">
    <location>
        <begin position="183"/>
        <end position="202"/>
    </location>
</feature>
<dbReference type="OrthoDB" id="3322489at2"/>
<keyword evidence="3" id="KW-1185">Reference proteome</keyword>
<evidence type="ECO:0000313" key="2">
    <source>
        <dbReference type="EMBL" id="RJF77505.1"/>
    </source>
</evidence>
<name>A0A418VMY1_9PROT</name>
<evidence type="ECO:0000256" key="1">
    <source>
        <dbReference type="SAM" id="MobiDB-lite"/>
    </source>
</evidence>
<dbReference type="RefSeq" id="WP_119833948.1">
    <property type="nucleotide sequence ID" value="NZ_QYUL01000005.1"/>
</dbReference>
<comment type="caution">
    <text evidence="2">The sequence shown here is derived from an EMBL/GenBank/DDBJ whole genome shotgun (WGS) entry which is preliminary data.</text>
</comment>
<sequence length="202" mass="22420">MIHLHSGAVTVLVEGESDEKFLERMFPGMKAEIRFVSVGGCAAMTARLERERAINPKVFGLIDRDSLKRDKRWKELFEIDDEAFATATRVDGLHVLTRWEIENYLFDFIAVQRLFTNLSDPPGVPPDADALLERMIEAARAELHVTAAWCTAHAHGLAERDCPVAPCTDPHALPDSSCRAMPPPAAALAAKSPKPPKWPGRR</sequence>